<keyword evidence="1" id="KW-0812">Transmembrane</keyword>
<comment type="caution">
    <text evidence="2">The sequence shown here is derived from an EMBL/GenBank/DDBJ whole genome shotgun (WGS) entry which is preliminary data.</text>
</comment>
<feature type="transmembrane region" description="Helical" evidence="1">
    <location>
        <begin position="20"/>
        <end position="46"/>
    </location>
</feature>
<dbReference type="AlphaFoldDB" id="A0A5A7N8F1"/>
<reference evidence="2 3" key="1">
    <citation type="submission" date="2019-09" db="EMBL/GenBank/DDBJ databases">
        <title>NBRP : Genome information of microbial organism related human and environment.</title>
        <authorList>
            <person name="Hattori M."/>
            <person name="Oshima K."/>
            <person name="Inaba H."/>
            <person name="Suda W."/>
            <person name="Sakamoto M."/>
            <person name="Iino T."/>
            <person name="Kitahara M."/>
            <person name="Oshida Y."/>
            <person name="Iida T."/>
            <person name="Kudo T."/>
            <person name="Itoh T."/>
            <person name="Ohkuma M."/>
        </authorList>
    </citation>
    <scope>NUCLEOTIDE SEQUENCE [LARGE SCALE GENOMIC DNA]</scope>
    <source>
        <strain evidence="2 3">Q-1</strain>
    </source>
</reference>
<proteinExistence type="predicted"/>
<evidence type="ECO:0000256" key="1">
    <source>
        <dbReference type="SAM" id="Phobius"/>
    </source>
</evidence>
<keyword evidence="1" id="KW-1133">Transmembrane helix</keyword>
<dbReference type="EMBL" id="BKCN01000012">
    <property type="protein sequence ID" value="GER04622.1"/>
    <property type="molecule type" value="Genomic_DNA"/>
</dbReference>
<keyword evidence="3" id="KW-1185">Reference proteome</keyword>
<evidence type="ECO:0000313" key="2">
    <source>
        <dbReference type="EMBL" id="GER04622.1"/>
    </source>
</evidence>
<accession>A0A5A7N8F1</accession>
<feature type="transmembrane region" description="Helical" evidence="1">
    <location>
        <begin position="52"/>
        <end position="76"/>
    </location>
</feature>
<evidence type="ECO:0000313" key="3">
    <source>
        <dbReference type="Proteomes" id="UP000324996"/>
    </source>
</evidence>
<sequence length="98" mass="10630">MSNQAGTILKRYKANKEQGINFMAQITILTCGLLSAAAGAAFAFFMTTIFDTDLFICMIAASLGAVIGSLLGWTILRHFLGEFSEPFSDSADHIRPNH</sequence>
<keyword evidence="1" id="KW-0472">Membrane</keyword>
<gene>
    <name evidence="2" type="ORF">JCM17846_23040</name>
</gene>
<organism evidence="2 3">
    <name type="scientific">Iodidimonas nitroreducens</name>
    <dbReference type="NCBI Taxonomy" id="1236968"/>
    <lineage>
        <taxon>Bacteria</taxon>
        <taxon>Pseudomonadati</taxon>
        <taxon>Pseudomonadota</taxon>
        <taxon>Alphaproteobacteria</taxon>
        <taxon>Iodidimonadales</taxon>
        <taxon>Iodidimonadaceae</taxon>
        <taxon>Iodidimonas</taxon>
    </lineage>
</organism>
<dbReference type="Proteomes" id="UP000324996">
    <property type="component" value="Unassembled WGS sequence"/>
</dbReference>
<name>A0A5A7N8F1_9PROT</name>
<protein>
    <submittedName>
        <fullName evidence="2">Uncharacterized protein</fullName>
    </submittedName>
</protein>